<feature type="transmembrane region" description="Helical" evidence="8">
    <location>
        <begin position="328"/>
        <end position="348"/>
    </location>
</feature>
<protein>
    <recommendedName>
        <fullName evidence="8">Bcr/CflA family efflux transporter</fullName>
    </recommendedName>
</protein>
<dbReference type="InterPro" id="IPR004812">
    <property type="entry name" value="Efflux_drug-R_Bcr/CmlA"/>
</dbReference>
<dbReference type="PROSITE" id="PS50850">
    <property type="entry name" value="MFS"/>
    <property type="match status" value="1"/>
</dbReference>
<feature type="transmembrane region" description="Helical" evidence="8">
    <location>
        <begin position="59"/>
        <end position="86"/>
    </location>
</feature>
<comment type="similarity">
    <text evidence="2 8">Belongs to the major facilitator superfamily. Bcr/CmlA family.</text>
</comment>
<keyword evidence="5 8" id="KW-0812">Transmembrane</keyword>
<dbReference type="CDD" id="cd17320">
    <property type="entry name" value="MFS_MdfA_MDR_like"/>
    <property type="match status" value="1"/>
</dbReference>
<evidence type="ECO:0000259" key="9">
    <source>
        <dbReference type="PROSITE" id="PS50850"/>
    </source>
</evidence>
<accession>A0A8J3HYC1</accession>
<organism evidence="10 11">
    <name type="scientific">Candidatus Mesenet longicola</name>
    <dbReference type="NCBI Taxonomy" id="1892558"/>
    <lineage>
        <taxon>Bacteria</taxon>
        <taxon>Pseudomonadati</taxon>
        <taxon>Pseudomonadota</taxon>
        <taxon>Alphaproteobacteria</taxon>
        <taxon>Rickettsiales</taxon>
        <taxon>Anaplasmataceae</taxon>
        <taxon>Candidatus Mesenet</taxon>
    </lineage>
</organism>
<comment type="caution">
    <text evidence="10">The sequence shown here is derived from an EMBL/GenBank/DDBJ whole genome shotgun (WGS) entry which is preliminary data.</text>
</comment>
<keyword evidence="4" id="KW-1003">Cell membrane</keyword>
<feature type="transmembrane region" description="Helical" evidence="8">
    <location>
        <begin position="146"/>
        <end position="166"/>
    </location>
</feature>
<evidence type="ECO:0000256" key="7">
    <source>
        <dbReference type="ARBA" id="ARBA00023136"/>
    </source>
</evidence>
<dbReference type="GO" id="GO:0005886">
    <property type="term" value="C:plasma membrane"/>
    <property type="evidence" value="ECO:0007669"/>
    <property type="project" value="UniProtKB-SubCell"/>
</dbReference>
<keyword evidence="8" id="KW-0997">Cell inner membrane</keyword>
<name>A0A8J3HYC1_9RICK</name>
<keyword evidence="6 8" id="KW-1133">Transmembrane helix</keyword>
<feature type="transmembrane region" description="Helical" evidence="8">
    <location>
        <begin position="354"/>
        <end position="375"/>
    </location>
</feature>
<keyword evidence="11" id="KW-1185">Reference proteome</keyword>
<evidence type="ECO:0000256" key="4">
    <source>
        <dbReference type="ARBA" id="ARBA00022475"/>
    </source>
</evidence>
<feature type="transmembrane region" description="Helical" evidence="8">
    <location>
        <begin position="121"/>
        <end position="140"/>
    </location>
</feature>
<dbReference type="GO" id="GO:1990961">
    <property type="term" value="P:xenobiotic detoxification by transmembrane export across the plasma membrane"/>
    <property type="evidence" value="ECO:0007669"/>
    <property type="project" value="InterPro"/>
</dbReference>
<dbReference type="PANTHER" id="PTHR23502:SF132">
    <property type="entry name" value="POLYAMINE TRANSPORTER 2-RELATED"/>
    <property type="match status" value="1"/>
</dbReference>
<sequence length="391" mass="44046">MIIVDMSIYIYISALPKIGEYFKVQDSTVQLTISLYLIGFAISGLIYGPLSDYYGRRKVMLVGMAIFALASVICSLVESIMCLILIRFIQGFGAGVAGVVGYAAIKDMYSGYECSRVMSKLNMIAALSPAVAPIIGSNIISYGYSWRFIFIIISVLSILIFLLLYLKFKESINKLTSETDLLRNILKRYIEIFKHYKFLSFIIINSLTIMWSWAYMGNLPFILIKSMNISTRGYGYFFAIMVTSYIVGNAINRKYVEKVGLKNMLLIGLLLPLISDLSLFFLYYQINLTVIIMMFFWMVGNIGIAFVMSNSVTFALSEIQEYGLGSALLAFMQMTFGSIGMSIIGYFNKNNSSIVPNLLLTIACSIVAIVIYLLLHFKLKLNFLKHLKLKV</sequence>
<evidence type="ECO:0000313" key="10">
    <source>
        <dbReference type="EMBL" id="GHM59806.1"/>
    </source>
</evidence>
<keyword evidence="3 8" id="KW-0813">Transport</keyword>
<feature type="transmembrane region" description="Helical" evidence="8">
    <location>
        <begin position="234"/>
        <end position="252"/>
    </location>
</feature>
<feature type="transmembrane region" description="Helical" evidence="8">
    <location>
        <begin position="290"/>
        <end position="316"/>
    </location>
</feature>
<evidence type="ECO:0000256" key="2">
    <source>
        <dbReference type="ARBA" id="ARBA00006236"/>
    </source>
</evidence>
<evidence type="ECO:0000256" key="3">
    <source>
        <dbReference type="ARBA" id="ARBA00022448"/>
    </source>
</evidence>
<dbReference type="Proteomes" id="UP000637906">
    <property type="component" value="Unassembled WGS sequence"/>
</dbReference>
<comment type="subcellular location">
    <subcellularLocation>
        <location evidence="1 8">Cell inner membrane</location>
        <topology evidence="1 8">Multi-pass membrane protein</topology>
    </subcellularLocation>
</comment>
<keyword evidence="7 8" id="KW-0472">Membrane</keyword>
<feature type="transmembrane region" description="Helical" evidence="8">
    <location>
        <begin position="92"/>
        <end position="109"/>
    </location>
</feature>
<dbReference type="PANTHER" id="PTHR23502">
    <property type="entry name" value="MAJOR FACILITATOR SUPERFAMILY"/>
    <property type="match status" value="1"/>
</dbReference>
<dbReference type="Gene3D" id="1.20.1720.10">
    <property type="entry name" value="Multidrug resistance protein D"/>
    <property type="match status" value="1"/>
</dbReference>
<gene>
    <name evidence="10" type="ORF">sL5_07990</name>
</gene>
<evidence type="ECO:0000256" key="1">
    <source>
        <dbReference type="ARBA" id="ARBA00004429"/>
    </source>
</evidence>
<comment type="caution">
    <text evidence="8">Lacks conserved residue(s) required for the propagation of feature annotation.</text>
</comment>
<evidence type="ECO:0000256" key="5">
    <source>
        <dbReference type="ARBA" id="ARBA00022692"/>
    </source>
</evidence>
<evidence type="ECO:0000313" key="11">
    <source>
        <dbReference type="Proteomes" id="UP000637906"/>
    </source>
</evidence>
<dbReference type="InterPro" id="IPR020846">
    <property type="entry name" value="MFS_dom"/>
</dbReference>
<feature type="transmembrane region" description="Helical" evidence="8">
    <location>
        <begin position="29"/>
        <end position="47"/>
    </location>
</feature>
<dbReference type="InterPro" id="IPR011701">
    <property type="entry name" value="MFS"/>
</dbReference>
<feature type="transmembrane region" description="Helical" evidence="8">
    <location>
        <begin position="264"/>
        <end position="284"/>
    </location>
</feature>
<dbReference type="GO" id="GO:0042910">
    <property type="term" value="F:xenobiotic transmembrane transporter activity"/>
    <property type="evidence" value="ECO:0007669"/>
    <property type="project" value="InterPro"/>
</dbReference>
<dbReference type="Pfam" id="PF07690">
    <property type="entry name" value="MFS_1"/>
    <property type="match status" value="1"/>
</dbReference>
<feature type="domain" description="Major facilitator superfamily (MFS) profile" evidence="9">
    <location>
        <begin position="1"/>
        <end position="380"/>
    </location>
</feature>
<proteinExistence type="inferred from homology"/>
<reference evidence="10 11" key="1">
    <citation type="journal article" date="2021" name="Microb. Ecol.">
        <title>Candidatus Mesenet longicola: Novel Endosymbionts of Brontispa longissima that Induce Cytoplasmic Incompatibility.</title>
        <authorList>
            <person name="Takano S."/>
            <person name="Gotoh Y."/>
            <person name="Hayashi T."/>
        </authorList>
    </citation>
    <scope>NUCLEOTIDE SEQUENCE [LARGE SCALE GENOMIC DNA]</scope>
    <source>
        <strain evidence="10">L5</strain>
    </source>
</reference>
<dbReference type="EMBL" id="BNGU01000036">
    <property type="protein sequence ID" value="GHM59806.1"/>
    <property type="molecule type" value="Genomic_DNA"/>
</dbReference>
<dbReference type="InterPro" id="IPR036259">
    <property type="entry name" value="MFS_trans_sf"/>
</dbReference>
<evidence type="ECO:0000256" key="6">
    <source>
        <dbReference type="ARBA" id="ARBA00022989"/>
    </source>
</evidence>
<dbReference type="SUPFAM" id="SSF103473">
    <property type="entry name" value="MFS general substrate transporter"/>
    <property type="match status" value="1"/>
</dbReference>
<feature type="transmembrane region" description="Helical" evidence="8">
    <location>
        <begin position="196"/>
        <end position="214"/>
    </location>
</feature>
<dbReference type="NCBIfam" id="TIGR00710">
    <property type="entry name" value="efflux_Bcr_CflA"/>
    <property type="match status" value="1"/>
</dbReference>
<dbReference type="AlphaFoldDB" id="A0A8J3HYC1"/>
<evidence type="ECO:0000256" key="8">
    <source>
        <dbReference type="RuleBase" id="RU365088"/>
    </source>
</evidence>